<feature type="domain" description="DinB-like" evidence="1">
    <location>
        <begin position="76"/>
        <end position="179"/>
    </location>
</feature>
<name>A0A7K1FJG8_9ACTN</name>
<dbReference type="SUPFAM" id="SSF109854">
    <property type="entry name" value="DinB/YfiT-like putative metalloenzymes"/>
    <property type="match status" value="1"/>
</dbReference>
<sequence>MDDEGVSAVKSWTEELLLQESWHWDAQLRPRLEGLTDEEYLWEPVPGSWNLRPRAESRTSWAVGTGTHLLDFEMPEPEPPPVTTIAWRLLHVVVGVFGERNARYFGGPSMSYRDFDYPATAAGGLAALDAGEAIWRAGVASLDEAALVENCREEGFEEDSMAALVLHIHREIIHHGAEICLLRDLYAARG</sequence>
<dbReference type="InterPro" id="IPR034660">
    <property type="entry name" value="DinB/YfiT-like"/>
</dbReference>
<keyword evidence="3" id="KW-1185">Reference proteome</keyword>
<comment type="caution">
    <text evidence="2">The sequence shown here is derived from an EMBL/GenBank/DDBJ whole genome shotgun (WGS) entry which is preliminary data.</text>
</comment>
<evidence type="ECO:0000313" key="3">
    <source>
        <dbReference type="Proteomes" id="UP000460221"/>
    </source>
</evidence>
<dbReference type="AlphaFoldDB" id="A0A7K1FJG8"/>
<dbReference type="EMBL" id="WLYK01000002">
    <property type="protein sequence ID" value="MTD14277.1"/>
    <property type="molecule type" value="Genomic_DNA"/>
</dbReference>
<accession>A0A7K1FJG8</accession>
<protein>
    <submittedName>
        <fullName evidence="2">DinB family protein</fullName>
    </submittedName>
</protein>
<gene>
    <name evidence="2" type="ORF">GIS00_09990</name>
</gene>
<reference evidence="2 3" key="1">
    <citation type="submission" date="2019-11" db="EMBL/GenBank/DDBJ databases">
        <authorList>
            <person name="Jiang L.-Q."/>
        </authorList>
    </citation>
    <scope>NUCLEOTIDE SEQUENCE [LARGE SCALE GENOMIC DNA]</scope>
    <source>
        <strain evidence="2 3">YIM 132087</strain>
    </source>
</reference>
<proteinExistence type="predicted"/>
<dbReference type="Pfam" id="PF12867">
    <property type="entry name" value="DinB_2"/>
    <property type="match status" value="1"/>
</dbReference>
<organism evidence="2 3">
    <name type="scientific">Nakamurella alba</name>
    <dbReference type="NCBI Taxonomy" id="2665158"/>
    <lineage>
        <taxon>Bacteria</taxon>
        <taxon>Bacillati</taxon>
        <taxon>Actinomycetota</taxon>
        <taxon>Actinomycetes</taxon>
        <taxon>Nakamurellales</taxon>
        <taxon>Nakamurellaceae</taxon>
        <taxon>Nakamurella</taxon>
    </lineage>
</organism>
<evidence type="ECO:0000313" key="2">
    <source>
        <dbReference type="EMBL" id="MTD14277.1"/>
    </source>
</evidence>
<evidence type="ECO:0000259" key="1">
    <source>
        <dbReference type="Pfam" id="PF12867"/>
    </source>
</evidence>
<dbReference type="Proteomes" id="UP000460221">
    <property type="component" value="Unassembled WGS sequence"/>
</dbReference>
<dbReference type="InterPro" id="IPR024775">
    <property type="entry name" value="DinB-like"/>
</dbReference>
<dbReference type="RefSeq" id="WP_154768273.1">
    <property type="nucleotide sequence ID" value="NZ_WLYK01000002.1"/>
</dbReference>